<dbReference type="RefSeq" id="WP_101834174.1">
    <property type="nucleotide sequence ID" value="NZ_FZMO01000455.1"/>
</dbReference>
<dbReference type="AlphaFoldDB" id="A0A2I2KYF4"/>
<accession>A0A2I2KYF4</accession>
<keyword evidence="2" id="KW-1185">Reference proteome</keyword>
<sequence>MAATLVEACIVNHNSSEFTELALRTLVATHDSRMKGGELRITVLDNHSTDDGLADLRAATQDLAVAWELSPWPAAESAVNSHGDVLRAFALAHEDASHLWFLDCDVTFTQPDCLGVMLADLAAEPDLWAVQARFHWLEQHQGPGASLDIWAGRRHELWASIGLPPARSFPGVHKRRCHPACTLIANTPVFRRVADIIGLSAGLILSVDERFAGFADTLGPASLALETHGLRYALSDAVVGHYHGVTYHDPANPVDTKRAECRQRLTALRAGSDSSTSLRPR</sequence>
<dbReference type="InterPro" id="IPR029044">
    <property type="entry name" value="Nucleotide-diphossugar_trans"/>
</dbReference>
<proteinExistence type="predicted"/>
<dbReference type="SUPFAM" id="SSF53448">
    <property type="entry name" value="Nucleotide-diphospho-sugar transferases"/>
    <property type="match status" value="1"/>
</dbReference>
<evidence type="ECO:0000313" key="1">
    <source>
        <dbReference type="EMBL" id="SNQ50702.1"/>
    </source>
</evidence>
<gene>
    <name evidence="1" type="ORF">FRACA_5080001</name>
</gene>
<dbReference type="Proteomes" id="UP000234331">
    <property type="component" value="Unassembled WGS sequence"/>
</dbReference>
<name>A0A2I2KYF4_9ACTN</name>
<protein>
    <recommendedName>
        <fullName evidence="3">Glycosyltransferase</fullName>
    </recommendedName>
</protein>
<organism evidence="1 2">
    <name type="scientific">Frankia canadensis</name>
    <dbReference type="NCBI Taxonomy" id="1836972"/>
    <lineage>
        <taxon>Bacteria</taxon>
        <taxon>Bacillati</taxon>
        <taxon>Actinomycetota</taxon>
        <taxon>Actinomycetes</taxon>
        <taxon>Frankiales</taxon>
        <taxon>Frankiaceae</taxon>
        <taxon>Frankia</taxon>
    </lineage>
</organism>
<dbReference type="EMBL" id="FZMO01000455">
    <property type="protein sequence ID" value="SNQ50702.1"/>
    <property type="molecule type" value="Genomic_DNA"/>
</dbReference>
<evidence type="ECO:0008006" key="3">
    <source>
        <dbReference type="Google" id="ProtNLM"/>
    </source>
</evidence>
<dbReference type="Gene3D" id="3.90.550.10">
    <property type="entry name" value="Spore Coat Polysaccharide Biosynthesis Protein SpsA, Chain A"/>
    <property type="match status" value="1"/>
</dbReference>
<reference evidence="1 2" key="1">
    <citation type="submission" date="2017-06" db="EMBL/GenBank/DDBJ databases">
        <authorList>
            <person name="Kim H.J."/>
            <person name="Triplett B.A."/>
        </authorList>
    </citation>
    <scope>NUCLEOTIDE SEQUENCE [LARGE SCALE GENOMIC DNA]</scope>
    <source>
        <strain evidence="1">FRACA_ARgP5</strain>
    </source>
</reference>
<dbReference type="OrthoDB" id="3819889at2"/>
<evidence type="ECO:0000313" key="2">
    <source>
        <dbReference type="Proteomes" id="UP000234331"/>
    </source>
</evidence>